<proteinExistence type="predicted"/>
<protein>
    <submittedName>
        <fullName evidence="2">Trypsin-like peptidase</fullName>
    </submittedName>
</protein>
<name>A0A3D9HY34_9PROT</name>
<evidence type="ECO:0000313" key="3">
    <source>
        <dbReference type="Proteomes" id="UP000256845"/>
    </source>
</evidence>
<dbReference type="RefSeq" id="WP_115935394.1">
    <property type="nucleotide sequence ID" value="NZ_QRDW01000001.1"/>
</dbReference>
<dbReference type="Pfam" id="PF13365">
    <property type="entry name" value="Trypsin_2"/>
    <property type="match status" value="1"/>
</dbReference>
<dbReference type="AlphaFoldDB" id="A0A3D9HY34"/>
<dbReference type="OrthoDB" id="8210367at2"/>
<evidence type="ECO:0000256" key="1">
    <source>
        <dbReference type="SAM" id="Phobius"/>
    </source>
</evidence>
<evidence type="ECO:0000313" key="2">
    <source>
        <dbReference type="EMBL" id="RED54330.1"/>
    </source>
</evidence>
<gene>
    <name evidence="2" type="ORF">DFP90_1011133</name>
</gene>
<comment type="caution">
    <text evidence="2">The sequence shown here is derived from an EMBL/GenBank/DDBJ whole genome shotgun (WGS) entry which is preliminary data.</text>
</comment>
<dbReference type="SUPFAM" id="SSF50494">
    <property type="entry name" value="Trypsin-like serine proteases"/>
    <property type="match status" value="1"/>
</dbReference>
<dbReference type="EMBL" id="QRDW01000001">
    <property type="protein sequence ID" value="RED54330.1"/>
    <property type="molecule type" value="Genomic_DNA"/>
</dbReference>
<keyword evidence="1" id="KW-1133">Transmembrane helix</keyword>
<sequence>MKRNSFLIIGAWGLIGIGYLYFLPQMPETSQPMPHGPLPKPRVVNPAPIPPPSSETGRETWPALDDMGEVAVRVGPRQNAVGTAFAVGEDGVWITARHVIDGCSKVGLAIGRDVPGQQRRFTRADDFKWHPNADIGIITSKSSGPRLEIKDGRFDAGLSGYHFGYPQGKPAAVRSLLIGQTRLRSDGRYSTREKALVWASSERRPAFTGTLGGISGGPVLDGNGQVIGVTVASSKRRGRIITTTPDTMRDMLARGRHPTHPGSSRKLWQASIDKINFDAVGQQARDEMAVTQVACVAE</sequence>
<dbReference type="InterPro" id="IPR009003">
    <property type="entry name" value="Peptidase_S1_PA"/>
</dbReference>
<dbReference type="Proteomes" id="UP000256845">
    <property type="component" value="Unassembled WGS sequence"/>
</dbReference>
<keyword evidence="1" id="KW-0812">Transmembrane</keyword>
<keyword evidence="3" id="KW-1185">Reference proteome</keyword>
<feature type="transmembrane region" description="Helical" evidence="1">
    <location>
        <begin position="6"/>
        <end position="23"/>
    </location>
</feature>
<reference evidence="2 3" key="1">
    <citation type="submission" date="2018-07" db="EMBL/GenBank/DDBJ databases">
        <title>Genomic Encyclopedia of Type Strains, Phase III (KMG-III): the genomes of soil and plant-associated and newly described type strains.</title>
        <authorList>
            <person name="Whitman W."/>
        </authorList>
    </citation>
    <scope>NUCLEOTIDE SEQUENCE [LARGE SCALE GENOMIC DNA]</scope>
    <source>
        <strain evidence="2 3">CECT 8488</strain>
    </source>
</reference>
<keyword evidence="1" id="KW-0472">Membrane</keyword>
<dbReference type="Gene3D" id="2.40.10.120">
    <property type="match status" value="1"/>
</dbReference>
<organism evidence="2 3">
    <name type="scientific">Aestuariispira insulae</name>
    <dbReference type="NCBI Taxonomy" id="1461337"/>
    <lineage>
        <taxon>Bacteria</taxon>
        <taxon>Pseudomonadati</taxon>
        <taxon>Pseudomonadota</taxon>
        <taxon>Alphaproteobacteria</taxon>
        <taxon>Rhodospirillales</taxon>
        <taxon>Kiloniellaceae</taxon>
        <taxon>Aestuariispira</taxon>
    </lineage>
</organism>
<accession>A0A3D9HY34</accession>